<evidence type="ECO:0000256" key="3">
    <source>
        <dbReference type="ARBA" id="ARBA00022960"/>
    </source>
</evidence>
<accession>A0A9D0ZKD2</accession>
<evidence type="ECO:0000256" key="5">
    <source>
        <dbReference type="ARBA" id="ARBA00023136"/>
    </source>
</evidence>
<dbReference type="GO" id="GO:0032153">
    <property type="term" value="C:cell division site"/>
    <property type="evidence" value="ECO:0007669"/>
    <property type="project" value="TreeGrafter"/>
</dbReference>
<feature type="transmembrane region" description="Helical" evidence="6">
    <location>
        <begin position="502"/>
        <end position="523"/>
    </location>
</feature>
<dbReference type="InterPro" id="IPR008984">
    <property type="entry name" value="SMAD_FHA_dom_sf"/>
</dbReference>
<dbReference type="Pfam" id="PF00498">
    <property type="entry name" value="FHA"/>
    <property type="match status" value="1"/>
</dbReference>
<dbReference type="Proteomes" id="UP000886787">
    <property type="component" value="Unassembled WGS sequence"/>
</dbReference>
<dbReference type="EMBL" id="DVFW01000028">
    <property type="protein sequence ID" value="HIQ80939.1"/>
    <property type="molecule type" value="Genomic_DNA"/>
</dbReference>
<keyword evidence="3" id="KW-0133">Cell shape</keyword>
<evidence type="ECO:0000313" key="8">
    <source>
        <dbReference type="EMBL" id="HIQ80939.1"/>
    </source>
</evidence>
<name>A0A9D0ZKD2_9FIRM</name>
<organism evidence="8 9">
    <name type="scientific">Candidatus Scatavimonas merdigallinarum</name>
    <dbReference type="NCBI Taxonomy" id="2840914"/>
    <lineage>
        <taxon>Bacteria</taxon>
        <taxon>Bacillati</taxon>
        <taxon>Bacillota</taxon>
        <taxon>Clostridia</taxon>
        <taxon>Eubacteriales</taxon>
        <taxon>Oscillospiraceae</taxon>
        <taxon>Oscillospiraceae incertae sedis</taxon>
        <taxon>Candidatus Scatavimonas</taxon>
    </lineage>
</organism>
<dbReference type="GO" id="GO:0015648">
    <property type="term" value="F:lipid-linked peptidoglycan transporter activity"/>
    <property type="evidence" value="ECO:0007669"/>
    <property type="project" value="TreeGrafter"/>
</dbReference>
<sequence length="539" mass="58822">MGVVVVFQCYSSMRRQRRDEKPLIMLVNKQTDDCLPVLSWENSIGRGRSCDVTLEDMAVSRDHCVLLRRQAGWFVSDTGSKYGTYVNGQRTQGRTPVYINDEITVGKTTLTVRRAEDYTDISRSWFFKKPGGKASITPFSLLFLISVFLLFLAVSACISIEATDFMPLVVYAVYMAVAWVFYLISTRVLRRAGFELESLAIFLTGVGVMLSVRQGIRQTYVQIIAAAIGMVVFCVLIKFIENPDRVNKWRLAIMIAAVGLLGINIIFGTIRGGAANWIIIGGVSVQPSEFVKIAFIFVGASSLDYLQRKGNLIGFIIFSAICVGALFLMSDFGTAVIFFGTFLMIAFMRSGDLKTVILAIVSAVLGGAIVLRFKPYIADRFQAWGNVWEYANSTGYQQARVLTYAASGGLFGVGLGSGYLKYVAASESDLVFGLLCEETGLILALTVAAAIGALFFYSRAITTRSRSTFYSISACCAAGLLVLQSALNIFGATDILPLTGVTLPFVSLGGSSMISCWGLLAFIKAADERTYAVAKRRAK</sequence>
<reference evidence="8" key="2">
    <citation type="journal article" date="2021" name="PeerJ">
        <title>Extensive microbial diversity within the chicken gut microbiome revealed by metagenomics and culture.</title>
        <authorList>
            <person name="Gilroy R."/>
            <person name="Ravi A."/>
            <person name="Getino M."/>
            <person name="Pursley I."/>
            <person name="Horton D.L."/>
            <person name="Alikhan N.F."/>
            <person name="Baker D."/>
            <person name="Gharbi K."/>
            <person name="Hall N."/>
            <person name="Watson M."/>
            <person name="Adriaenssens E.M."/>
            <person name="Foster-Nyarko E."/>
            <person name="Jarju S."/>
            <person name="Secka A."/>
            <person name="Antonio M."/>
            <person name="Oren A."/>
            <person name="Chaudhuri R.R."/>
            <person name="La Ragione R."/>
            <person name="Hildebrand F."/>
            <person name="Pallen M.J."/>
        </authorList>
    </citation>
    <scope>NUCLEOTIDE SEQUENCE</scope>
    <source>
        <strain evidence="8">ChiSjej1B19-3389</strain>
    </source>
</reference>
<feature type="transmembrane region" description="Helical" evidence="6">
    <location>
        <begin position="196"/>
        <end position="213"/>
    </location>
</feature>
<feature type="transmembrane region" description="Helical" evidence="6">
    <location>
        <begin position="314"/>
        <end position="347"/>
    </location>
</feature>
<dbReference type="InterPro" id="IPR001182">
    <property type="entry name" value="FtsW/RodA"/>
</dbReference>
<dbReference type="PANTHER" id="PTHR30474:SF3">
    <property type="entry name" value="PEPTIDOGLYCAN GLYCOSYLTRANSFERASE RODA"/>
    <property type="match status" value="1"/>
</dbReference>
<dbReference type="InterPro" id="IPR000253">
    <property type="entry name" value="FHA_dom"/>
</dbReference>
<evidence type="ECO:0000256" key="4">
    <source>
        <dbReference type="ARBA" id="ARBA00022989"/>
    </source>
</evidence>
<feature type="transmembrane region" description="Helical" evidence="6">
    <location>
        <begin position="251"/>
        <end position="270"/>
    </location>
</feature>
<evidence type="ECO:0000256" key="1">
    <source>
        <dbReference type="ARBA" id="ARBA00004141"/>
    </source>
</evidence>
<evidence type="ECO:0000313" key="9">
    <source>
        <dbReference type="Proteomes" id="UP000886787"/>
    </source>
</evidence>
<feature type="transmembrane region" description="Helical" evidence="6">
    <location>
        <begin position="440"/>
        <end position="457"/>
    </location>
</feature>
<dbReference type="GO" id="GO:0008360">
    <property type="term" value="P:regulation of cell shape"/>
    <property type="evidence" value="ECO:0007669"/>
    <property type="project" value="UniProtKB-KW"/>
</dbReference>
<comment type="caution">
    <text evidence="8">The sequence shown here is derived from an EMBL/GenBank/DDBJ whole genome shotgun (WGS) entry which is preliminary data.</text>
</comment>
<feature type="transmembrane region" description="Helical" evidence="6">
    <location>
        <begin position="401"/>
        <end position="420"/>
    </location>
</feature>
<evidence type="ECO:0000256" key="2">
    <source>
        <dbReference type="ARBA" id="ARBA00022692"/>
    </source>
</evidence>
<keyword evidence="5 6" id="KW-0472">Membrane</keyword>
<dbReference type="PANTHER" id="PTHR30474">
    <property type="entry name" value="CELL CYCLE PROTEIN"/>
    <property type="match status" value="1"/>
</dbReference>
<feature type="transmembrane region" description="Helical" evidence="6">
    <location>
        <begin position="469"/>
        <end position="490"/>
    </location>
</feature>
<dbReference type="SMART" id="SM00240">
    <property type="entry name" value="FHA"/>
    <property type="match status" value="1"/>
</dbReference>
<dbReference type="GO" id="GO:0005886">
    <property type="term" value="C:plasma membrane"/>
    <property type="evidence" value="ECO:0007669"/>
    <property type="project" value="TreeGrafter"/>
</dbReference>
<dbReference type="SUPFAM" id="SSF49879">
    <property type="entry name" value="SMAD/FHA domain"/>
    <property type="match status" value="1"/>
</dbReference>
<evidence type="ECO:0000259" key="7">
    <source>
        <dbReference type="PROSITE" id="PS50006"/>
    </source>
</evidence>
<feature type="domain" description="FHA" evidence="7">
    <location>
        <begin position="42"/>
        <end position="91"/>
    </location>
</feature>
<reference evidence="8" key="1">
    <citation type="submission" date="2020-10" db="EMBL/GenBank/DDBJ databases">
        <authorList>
            <person name="Gilroy R."/>
        </authorList>
    </citation>
    <scope>NUCLEOTIDE SEQUENCE</scope>
    <source>
        <strain evidence="8">ChiSjej1B19-3389</strain>
    </source>
</reference>
<feature type="transmembrane region" description="Helical" evidence="6">
    <location>
        <begin position="219"/>
        <end position="239"/>
    </location>
</feature>
<dbReference type="CDD" id="cd00060">
    <property type="entry name" value="FHA"/>
    <property type="match status" value="1"/>
</dbReference>
<dbReference type="PROSITE" id="PS50006">
    <property type="entry name" value="FHA_DOMAIN"/>
    <property type="match status" value="1"/>
</dbReference>
<dbReference type="GO" id="GO:0051301">
    <property type="term" value="P:cell division"/>
    <property type="evidence" value="ECO:0007669"/>
    <property type="project" value="InterPro"/>
</dbReference>
<evidence type="ECO:0000256" key="6">
    <source>
        <dbReference type="SAM" id="Phobius"/>
    </source>
</evidence>
<proteinExistence type="predicted"/>
<comment type="subcellular location">
    <subcellularLocation>
        <location evidence="1">Membrane</location>
        <topology evidence="1">Multi-pass membrane protein</topology>
    </subcellularLocation>
</comment>
<protein>
    <submittedName>
        <fullName evidence="8">FtsW/RodA/SpoVE family cell cycle protein</fullName>
    </submittedName>
</protein>
<dbReference type="Gene3D" id="2.60.200.20">
    <property type="match status" value="1"/>
</dbReference>
<gene>
    <name evidence="8" type="ORF">IAD32_06610</name>
</gene>
<dbReference type="AlphaFoldDB" id="A0A9D0ZKD2"/>
<feature type="transmembrane region" description="Helical" evidence="6">
    <location>
        <begin position="139"/>
        <end position="162"/>
    </location>
</feature>
<keyword evidence="2 6" id="KW-0812">Transmembrane</keyword>
<feature type="transmembrane region" description="Helical" evidence="6">
    <location>
        <begin position="353"/>
        <end position="371"/>
    </location>
</feature>
<keyword evidence="4 6" id="KW-1133">Transmembrane helix</keyword>
<feature type="transmembrane region" description="Helical" evidence="6">
    <location>
        <begin position="168"/>
        <end position="184"/>
    </location>
</feature>
<dbReference type="Pfam" id="PF01098">
    <property type="entry name" value="FTSW_RODA_SPOVE"/>
    <property type="match status" value="1"/>
</dbReference>